<name>A0AAW2L5P2_SESRA</name>
<sequence>MLADKVRKEFPDTEEGKNFLEAYWASLLASNKKSEDYKKDVALVAGPYLHFAFEACRQQFIVQDYPPAGEDMSSINFELAPDTSPDPFARLALTMETAGDATNEERAPDESLPQPGVEDILGPSRDAPAQEEEPASAADHT</sequence>
<dbReference type="EMBL" id="JACGWJ010000026">
    <property type="protein sequence ID" value="KAL0313328.1"/>
    <property type="molecule type" value="Genomic_DNA"/>
</dbReference>
<organism evidence="2">
    <name type="scientific">Sesamum radiatum</name>
    <name type="common">Black benniseed</name>
    <dbReference type="NCBI Taxonomy" id="300843"/>
    <lineage>
        <taxon>Eukaryota</taxon>
        <taxon>Viridiplantae</taxon>
        <taxon>Streptophyta</taxon>
        <taxon>Embryophyta</taxon>
        <taxon>Tracheophyta</taxon>
        <taxon>Spermatophyta</taxon>
        <taxon>Magnoliopsida</taxon>
        <taxon>eudicotyledons</taxon>
        <taxon>Gunneridae</taxon>
        <taxon>Pentapetalae</taxon>
        <taxon>asterids</taxon>
        <taxon>lamiids</taxon>
        <taxon>Lamiales</taxon>
        <taxon>Pedaliaceae</taxon>
        <taxon>Sesamum</taxon>
    </lineage>
</organism>
<evidence type="ECO:0000313" key="2">
    <source>
        <dbReference type="EMBL" id="KAL0313328.1"/>
    </source>
</evidence>
<proteinExistence type="predicted"/>
<comment type="caution">
    <text evidence="2">The sequence shown here is derived from an EMBL/GenBank/DDBJ whole genome shotgun (WGS) entry which is preliminary data.</text>
</comment>
<reference evidence="2" key="2">
    <citation type="journal article" date="2024" name="Plant">
        <title>Genomic evolution and insights into agronomic trait innovations of Sesamum species.</title>
        <authorList>
            <person name="Miao H."/>
            <person name="Wang L."/>
            <person name="Qu L."/>
            <person name="Liu H."/>
            <person name="Sun Y."/>
            <person name="Le M."/>
            <person name="Wang Q."/>
            <person name="Wei S."/>
            <person name="Zheng Y."/>
            <person name="Lin W."/>
            <person name="Duan Y."/>
            <person name="Cao H."/>
            <person name="Xiong S."/>
            <person name="Wang X."/>
            <person name="Wei L."/>
            <person name="Li C."/>
            <person name="Ma Q."/>
            <person name="Ju M."/>
            <person name="Zhao R."/>
            <person name="Li G."/>
            <person name="Mu C."/>
            <person name="Tian Q."/>
            <person name="Mei H."/>
            <person name="Zhang T."/>
            <person name="Gao T."/>
            <person name="Zhang H."/>
        </authorList>
    </citation>
    <scope>NUCLEOTIDE SEQUENCE</scope>
    <source>
        <strain evidence="2">G02</strain>
    </source>
</reference>
<evidence type="ECO:0000256" key="1">
    <source>
        <dbReference type="SAM" id="MobiDB-lite"/>
    </source>
</evidence>
<feature type="region of interest" description="Disordered" evidence="1">
    <location>
        <begin position="97"/>
        <end position="141"/>
    </location>
</feature>
<gene>
    <name evidence="2" type="ORF">Sradi_5732100</name>
</gene>
<reference evidence="2" key="1">
    <citation type="submission" date="2020-06" db="EMBL/GenBank/DDBJ databases">
        <authorList>
            <person name="Li T."/>
            <person name="Hu X."/>
            <person name="Zhang T."/>
            <person name="Song X."/>
            <person name="Zhang H."/>
            <person name="Dai N."/>
            <person name="Sheng W."/>
            <person name="Hou X."/>
            <person name="Wei L."/>
        </authorList>
    </citation>
    <scope>NUCLEOTIDE SEQUENCE</scope>
    <source>
        <strain evidence="2">G02</strain>
        <tissue evidence="2">Leaf</tissue>
    </source>
</reference>
<dbReference type="AlphaFoldDB" id="A0AAW2L5P2"/>
<accession>A0AAW2L5P2</accession>
<protein>
    <submittedName>
        <fullName evidence="2">Uncharacterized protein</fullName>
    </submittedName>
</protein>